<keyword evidence="4 12" id="KW-0545">Nucleotide biosynthesis</keyword>
<comment type="caution">
    <text evidence="12">Lacks conserved residue(s) required for the propagation of feature annotation.</text>
</comment>
<evidence type="ECO:0000256" key="2">
    <source>
        <dbReference type="ARBA" id="ARBA00022679"/>
    </source>
</evidence>
<accession>D1CDD3</accession>
<evidence type="ECO:0000256" key="1">
    <source>
        <dbReference type="ARBA" id="ARBA00004996"/>
    </source>
</evidence>
<comment type="catalytic activity">
    <reaction evidence="9 12">
        <text>D-ribose 5-phosphate + ATP = 5-phospho-alpha-D-ribose 1-diphosphate + AMP + H(+)</text>
        <dbReference type="Rhea" id="RHEA:15609"/>
        <dbReference type="ChEBI" id="CHEBI:15378"/>
        <dbReference type="ChEBI" id="CHEBI:30616"/>
        <dbReference type="ChEBI" id="CHEBI:58017"/>
        <dbReference type="ChEBI" id="CHEBI:78346"/>
        <dbReference type="ChEBI" id="CHEBI:456215"/>
        <dbReference type="EC" id="2.7.6.1"/>
    </reaction>
</comment>
<dbReference type="Pfam" id="PF13793">
    <property type="entry name" value="Pribosyltran_N"/>
    <property type="match status" value="1"/>
</dbReference>
<dbReference type="InterPro" id="IPR029099">
    <property type="entry name" value="Pribosyltran_N"/>
</dbReference>
<feature type="active site" evidence="12">
    <location>
        <position position="192"/>
    </location>
</feature>
<keyword evidence="3 12" id="KW-0479">Metal-binding</keyword>
<keyword evidence="8 12" id="KW-0460">Magnesium</keyword>
<keyword evidence="12" id="KW-0963">Cytoplasm</keyword>
<dbReference type="RefSeq" id="WP_012873974.1">
    <property type="nucleotide sequence ID" value="NC_013525.1"/>
</dbReference>
<sequence length="316" mass="34390">MNRLRIFTGNANRKLACDIARNLDIEIGDALVTTFKNGETRVRLEENVRGCDVFIIQSTSMPVDHHIMELLLMIDAARRASASRITAVIPYYGYAKQEKKTTGREPISAKLVANIIMQAGADRVLAVDLHAPAIEGFFDIPVDHLRAAPLLVDYYKRNPLPDAVVVSPDPGGVLRANDFRFRLGVPLAIIAKQRPRPDTAEVLDMVGDVQGKNAIIVDDLIGTGGTLAKAADMLLSRGAKSVHAVATHAAFVGSPAAEEVKKILEGNTIEKIVVTDTIYIPPEEVDSKIEIVSVASLLAEAIMRIHKDLSVSELFR</sequence>
<dbReference type="OrthoDB" id="9777067at2"/>
<dbReference type="GO" id="GO:0006164">
    <property type="term" value="P:purine nucleotide biosynthetic process"/>
    <property type="evidence" value="ECO:0007669"/>
    <property type="project" value="TreeGrafter"/>
</dbReference>
<evidence type="ECO:0000313" key="14">
    <source>
        <dbReference type="EMBL" id="ACZ40939.1"/>
    </source>
</evidence>
<dbReference type="FunFam" id="3.40.50.2020:FF:000001">
    <property type="entry name" value="Ribose-phosphate pyrophosphokinase"/>
    <property type="match status" value="1"/>
</dbReference>
<evidence type="ECO:0000256" key="8">
    <source>
        <dbReference type="ARBA" id="ARBA00022842"/>
    </source>
</evidence>
<dbReference type="NCBIfam" id="NF002320">
    <property type="entry name" value="PRK01259.1"/>
    <property type="match status" value="1"/>
</dbReference>
<evidence type="ECO:0000256" key="4">
    <source>
        <dbReference type="ARBA" id="ARBA00022727"/>
    </source>
</evidence>
<keyword evidence="15" id="KW-1185">Reference proteome</keyword>
<dbReference type="SUPFAM" id="SSF53271">
    <property type="entry name" value="PRTase-like"/>
    <property type="match status" value="1"/>
</dbReference>
<keyword evidence="6 12" id="KW-0418">Kinase</keyword>
<evidence type="ECO:0000256" key="5">
    <source>
        <dbReference type="ARBA" id="ARBA00022741"/>
    </source>
</evidence>
<comment type="subunit">
    <text evidence="12">Homohexamer.</text>
</comment>
<evidence type="ECO:0000313" key="15">
    <source>
        <dbReference type="Proteomes" id="UP000000323"/>
    </source>
</evidence>
<dbReference type="InterPro" id="IPR005946">
    <property type="entry name" value="Rib-P_diPkinase"/>
</dbReference>
<dbReference type="UniPathway" id="UPA00087">
    <property type="reaction ID" value="UER00172"/>
</dbReference>
<evidence type="ECO:0000256" key="7">
    <source>
        <dbReference type="ARBA" id="ARBA00022840"/>
    </source>
</evidence>
<keyword evidence="7 12" id="KW-0067">ATP-binding</keyword>
<dbReference type="Pfam" id="PF14572">
    <property type="entry name" value="Pribosyl_synth"/>
    <property type="match status" value="1"/>
</dbReference>
<dbReference type="Proteomes" id="UP000000323">
    <property type="component" value="Chromosome 1"/>
</dbReference>
<comment type="pathway">
    <text evidence="1 12">Metabolic intermediate biosynthesis; 5-phospho-alpha-D-ribose 1-diphosphate biosynthesis; 5-phospho-alpha-D-ribose 1-diphosphate from D-ribose 5-phosphate (route I): step 1/1.</text>
</comment>
<keyword evidence="5 12" id="KW-0547">Nucleotide-binding</keyword>
<comment type="cofactor">
    <cofactor evidence="12">
        <name>Mg(2+)</name>
        <dbReference type="ChEBI" id="CHEBI:18420"/>
    </cofactor>
    <text evidence="12">Binds 2 Mg(2+) ions per subunit.</text>
</comment>
<dbReference type="GO" id="GO:0005737">
    <property type="term" value="C:cytoplasm"/>
    <property type="evidence" value="ECO:0007669"/>
    <property type="project" value="UniProtKB-SubCell"/>
</dbReference>
<organism evidence="14 15">
    <name type="scientific">Thermobaculum terrenum (strain ATCC BAA-798 / CCMEE 7001 / YNP1)</name>
    <dbReference type="NCBI Taxonomy" id="525904"/>
    <lineage>
        <taxon>Bacteria</taxon>
        <taxon>Bacillati</taxon>
        <taxon>Chloroflexota</taxon>
        <taxon>Chloroflexia</taxon>
        <taxon>Candidatus Thermobaculales</taxon>
        <taxon>Candidatus Thermobaculaceae</taxon>
        <taxon>Thermobaculum</taxon>
    </lineage>
</organism>
<dbReference type="InterPro" id="IPR029057">
    <property type="entry name" value="PRTase-like"/>
</dbReference>
<evidence type="ECO:0000259" key="13">
    <source>
        <dbReference type="Pfam" id="PF13793"/>
    </source>
</evidence>
<dbReference type="GO" id="GO:0000287">
    <property type="term" value="F:magnesium ion binding"/>
    <property type="evidence" value="ECO:0007669"/>
    <property type="project" value="UniProtKB-UniRule"/>
</dbReference>
<keyword evidence="2 12" id="KW-0808">Transferase</keyword>
<evidence type="ECO:0000256" key="9">
    <source>
        <dbReference type="ARBA" id="ARBA00049535"/>
    </source>
</evidence>
<dbReference type="GO" id="GO:0005524">
    <property type="term" value="F:ATP binding"/>
    <property type="evidence" value="ECO:0007669"/>
    <property type="project" value="UniProtKB-KW"/>
</dbReference>
<dbReference type="EMBL" id="CP001825">
    <property type="protein sequence ID" value="ACZ40939.1"/>
    <property type="molecule type" value="Genomic_DNA"/>
</dbReference>
<evidence type="ECO:0000256" key="6">
    <source>
        <dbReference type="ARBA" id="ARBA00022777"/>
    </source>
</evidence>
<dbReference type="NCBIfam" id="TIGR01251">
    <property type="entry name" value="ribP_PPkin"/>
    <property type="match status" value="1"/>
</dbReference>
<dbReference type="GO" id="GO:0002189">
    <property type="term" value="C:ribose phosphate diphosphokinase complex"/>
    <property type="evidence" value="ECO:0007669"/>
    <property type="project" value="TreeGrafter"/>
</dbReference>
<dbReference type="Gene3D" id="3.40.50.2020">
    <property type="match status" value="2"/>
</dbReference>
<dbReference type="GO" id="GO:0006015">
    <property type="term" value="P:5-phosphoribose 1-diphosphate biosynthetic process"/>
    <property type="evidence" value="ECO:0007669"/>
    <property type="project" value="UniProtKB-UniRule"/>
</dbReference>
<evidence type="ECO:0000256" key="3">
    <source>
        <dbReference type="ARBA" id="ARBA00022723"/>
    </source>
</evidence>
<protein>
    <recommendedName>
        <fullName evidence="12">Ribose-phosphate pyrophosphokinase</fullName>
        <shortName evidence="12">RPPK</shortName>
        <ecNumber evidence="12">2.7.6.1</ecNumber>
    </recommendedName>
    <alternativeName>
        <fullName evidence="12">5-phospho-D-ribosyl alpha-1-diphosphate synthase</fullName>
    </alternativeName>
    <alternativeName>
        <fullName evidence="12">Phosphoribosyl diphosphate synthase</fullName>
    </alternativeName>
    <alternativeName>
        <fullName evidence="12">Phosphoribosyl pyrophosphate synthase</fullName>
        <shortName evidence="12">P-Rib-PP synthase</shortName>
        <shortName evidence="12">PRPP synthase</shortName>
        <shortName evidence="12">PRPPase</shortName>
    </alternativeName>
</protein>
<dbReference type="AlphaFoldDB" id="D1CDD3"/>
<feature type="domain" description="Ribose-phosphate pyrophosphokinase N-terminal" evidence="13">
    <location>
        <begin position="5"/>
        <end position="120"/>
    </location>
</feature>
<dbReference type="STRING" id="525904.Tter_0016"/>
<dbReference type="eggNOG" id="COG0462">
    <property type="taxonomic scope" value="Bacteria"/>
</dbReference>
<dbReference type="GO" id="GO:0004749">
    <property type="term" value="F:ribose phosphate diphosphokinase activity"/>
    <property type="evidence" value="ECO:0007669"/>
    <property type="project" value="UniProtKB-UniRule"/>
</dbReference>
<comment type="similarity">
    <text evidence="11 12">Belongs to the ribose-phosphate pyrophosphokinase family. Class I subfamily.</text>
</comment>
<dbReference type="EC" id="2.7.6.1" evidence="12"/>
<dbReference type="PANTHER" id="PTHR10210:SF41">
    <property type="entry name" value="RIBOSE-PHOSPHATE PYROPHOSPHOKINASE 1, CHLOROPLASTIC"/>
    <property type="match status" value="1"/>
</dbReference>
<dbReference type="HAMAP" id="MF_00583_B">
    <property type="entry name" value="RibP_PPkinase_B"/>
    <property type="match status" value="1"/>
</dbReference>
<feature type="binding site" evidence="12">
    <location>
        <position position="169"/>
    </location>
    <ligand>
        <name>Mg(2+)</name>
        <dbReference type="ChEBI" id="CHEBI:18420"/>
    </ligand>
</feature>
<feature type="binding site" evidence="12">
    <location>
        <begin position="37"/>
        <end position="39"/>
    </location>
    <ligand>
        <name>ATP</name>
        <dbReference type="ChEBI" id="CHEBI:30616"/>
    </ligand>
</feature>
<reference evidence="15" key="1">
    <citation type="journal article" date="2010" name="Stand. Genomic Sci.">
        <title>Complete genome sequence of 'Thermobaculum terrenum' type strain (YNP1).</title>
        <authorList>
            <person name="Kiss H."/>
            <person name="Cleland D."/>
            <person name="Lapidus A."/>
            <person name="Lucas S."/>
            <person name="Glavina Del Rio T."/>
            <person name="Nolan M."/>
            <person name="Tice H."/>
            <person name="Han C."/>
            <person name="Goodwin L."/>
            <person name="Pitluck S."/>
            <person name="Liolios K."/>
            <person name="Ivanova N."/>
            <person name="Mavromatis K."/>
            <person name="Ovchinnikova G."/>
            <person name="Pati A."/>
            <person name="Chen A."/>
            <person name="Palaniappan K."/>
            <person name="Land M."/>
            <person name="Hauser L."/>
            <person name="Chang Y."/>
            <person name="Jeffries C."/>
            <person name="Lu M."/>
            <person name="Brettin T."/>
            <person name="Detter J."/>
            <person name="Goker M."/>
            <person name="Tindall B."/>
            <person name="Beck B."/>
            <person name="McDermott T."/>
            <person name="Woyke T."/>
            <person name="Bristow J."/>
            <person name="Eisen J."/>
            <person name="Markowitz V."/>
            <person name="Hugenholtz P."/>
            <person name="Kyrpides N."/>
            <person name="Klenk H."/>
            <person name="Cheng J."/>
        </authorList>
    </citation>
    <scope>NUCLEOTIDE SEQUENCE [LARGE SCALE GENOMIC DNA]</scope>
    <source>
        <strain evidence="15">ATCC BAA-798 / YNP1</strain>
    </source>
</reference>
<dbReference type="HOGENOM" id="CLU_033546_4_0_0"/>
<feature type="binding site" evidence="12">
    <location>
        <position position="218"/>
    </location>
    <ligand>
        <name>D-ribose 5-phosphate</name>
        <dbReference type="ChEBI" id="CHEBI:78346"/>
    </ligand>
</feature>
<dbReference type="GO" id="GO:0016301">
    <property type="term" value="F:kinase activity"/>
    <property type="evidence" value="ECO:0007669"/>
    <property type="project" value="UniProtKB-KW"/>
</dbReference>
<dbReference type="InterPro" id="IPR000836">
    <property type="entry name" value="PRTase_dom"/>
</dbReference>
<proteinExistence type="inferred from homology"/>
<evidence type="ECO:0000256" key="12">
    <source>
        <dbReference type="HAMAP-Rule" id="MF_00583"/>
    </source>
</evidence>
<evidence type="ECO:0000256" key="11">
    <source>
        <dbReference type="ARBA" id="ARBA00061444"/>
    </source>
</evidence>
<name>D1CDD3_THET1</name>
<feature type="binding site" evidence="12">
    <location>
        <position position="194"/>
    </location>
    <ligand>
        <name>D-ribose 5-phosphate</name>
        <dbReference type="ChEBI" id="CHEBI:78346"/>
    </ligand>
</feature>
<dbReference type="SMART" id="SM01400">
    <property type="entry name" value="Pribosyltran_N"/>
    <property type="match status" value="1"/>
</dbReference>
<gene>
    <name evidence="12" type="primary">prs</name>
    <name evidence="14" type="ordered locus">Tter_0016</name>
</gene>
<dbReference type="KEGG" id="ttr:Tter_0016"/>
<comment type="subcellular location">
    <subcellularLocation>
        <location evidence="12">Cytoplasm</location>
    </subcellularLocation>
</comment>
<dbReference type="PANTHER" id="PTHR10210">
    <property type="entry name" value="RIBOSE-PHOSPHATE DIPHOSPHOKINASE FAMILY MEMBER"/>
    <property type="match status" value="1"/>
</dbReference>
<comment type="function">
    <text evidence="10 12">Involved in the biosynthesis of the central metabolite phospho-alpha-D-ribosyl-1-pyrophosphate (PRPP) via the transfer of pyrophosphoryl group from ATP to 1-hydroxyl of ribose-5-phosphate (Rib-5-P).</text>
</comment>
<feature type="binding site" evidence="12">
    <location>
        <position position="130"/>
    </location>
    <ligand>
        <name>Mg(2+)</name>
        <dbReference type="ChEBI" id="CHEBI:18420"/>
    </ligand>
</feature>
<dbReference type="CDD" id="cd06223">
    <property type="entry name" value="PRTases_typeI"/>
    <property type="match status" value="1"/>
</dbReference>
<dbReference type="InterPro" id="IPR037515">
    <property type="entry name" value="Rib-P_diPkinase_bac"/>
</dbReference>
<evidence type="ECO:0000256" key="10">
    <source>
        <dbReference type="ARBA" id="ARBA00054914"/>
    </source>
</evidence>